<dbReference type="InterPro" id="IPR001962">
    <property type="entry name" value="Asn_synthase"/>
</dbReference>
<evidence type="ECO:0000256" key="1">
    <source>
        <dbReference type="ARBA" id="ARBA00005187"/>
    </source>
</evidence>
<dbReference type="InterPro" id="IPR051786">
    <property type="entry name" value="ASN_synthetase/amidase"/>
</dbReference>
<name>A0A1H0TTJ5_9PSEU</name>
<dbReference type="Gene3D" id="3.40.50.620">
    <property type="entry name" value="HUPs"/>
    <property type="match status" value="2"/>
</dbReference>
<keyword evidence="3" id="KW-0061">Asparagine biosynthesis</keyword>
<protein>
    <recommendedName>
        <fullName evidence="2">asparagine synthase (glutamine-hydrolyzing)</fullName>
        <ecNumber evidence="2">6.3.5.4</ecNumber>
    </recommendedName>
</protein>
<dbReference type="Proteomes" id="UP000199691">
    <property type="component" value="Unassembled WGS sequence"/>
</dbReference>
<dbReference type="Pfam" id="PF00733">
    <property type="entry name" value="Asn_synthase"/>
    <property type="match status" value="1"/>
</dbReference>
<gene>
    <name evidence="6" type="ORF">SAMN05421507_110205</name>
</gene>
<accession>A0A1H0TTJ5</accession>
<dbReference type="GO" id="GO:0004066">
    <property type="term" value="F:asparagine synthase (glutamine-hydrolyzing) activity"/>
    <property type="evidence" value="ECO:0007669"/>
    <property type="project" value="UniProtKB-EC"/>
</dbReference>
<evidence type="ECO:0000256" key="3">
    <source>
        <dbReference type="ARBA" id="ARBA00022888"/>
    </source>
</evidence>
<dbReference type="PANTHER" id="PTHR43284">
    <property type="entry name" value="ASPARAGINE SYNTHETASE (GLUTAMINE-HYDROLYZING)"/>
    <property type="match status" value="1"/>
</dbReference>
<evidence type="ECO:0000256" key="2">
    <source>
        <dbReference type="ARBA" id="ARBA00012737"/>
    </source>
</evidence>
<keyword evidence="3" id="KW-0028">Amino-acid biosynthesis</keyword>
<dbReference type="OrthoDB" id="7053173at2"/>
<evidence type="ECO:0000259" key="5">
    <source>
        <dbReference type="Pfam" id="PF00733"/>
    </source>
</evidence>
<dbReference type="STRING" id="641025.SAMN05421507_110205"/>
<evidence type="ECO:0000313" key="6">
    <source>
        <dbReference type="EMBL" id="SDP57070.1"/>
    </source>
</evidence>
<dbReference type="RefSeq" id="WP_143022794.1">
    <property type="nucleotide sequence ID" value="NZ_FNIX01000010.1"/>
</dbReference>
<dbReference type="SUPFAM" id="SSF52402">
    <property type="entry name" value="Adenine nucleotide alpha hydrolases-like"/>
    <property type="match status" value="1"/>
</dbReference>
<feature type="domain" description="Asparagine synthetase" evidence="5">
    <location>
        <begin position="209"/>
        <end position="568"/>
    </location>
</feature>
<comment type="catalytic activity">
    <reaction evidence="4">
        <text>L-aspartate + L-glutamine + ATP + H2O = L-asparagine + L-glutamate + AMP + diphosphate + H(+)</text>
        <dbReference type="Rhea" id="RHEA:12228"/>
        <dbReference type="ChEBI" id="CHEBI:15377"/>
        <dbReference type="ChEBI" id="CHEBI:15378"/>
        <dbReference type="ChEBI" id="CHEBI:29985"/>
        <dbReference type="ChEBI" id="CHEBI:29991"/>
        <dbReference type="ChEBI" id="CHEBI:30616"/>
        <dbReference type="ChEBI" id="CHEBI:33019"/>
        <dbReference type="ChEBI" id="CHEBI:58048"/>
        <dbReference type="ChEBI" id="CHEBI:58359"/>
        <dbReference type="ChEBI" id="CHEBI:456215"/>
        <dbReference type="EC" id="6.3.5.4"/>
    </reaction>
</comment>
<sequence>MPQPHADGGESAFVVLPDDDGVLAARTHRHGAEVLVTHPSGRPLVVGVLCDDDLRTFRSRHGVVALIGFCPLAEARLEALLRDVTDVRQLDRVVSALPGSHHVVASLGGRIRAQGTISNTRRMFTGGGVAANRADLVAEIAAAELDEESAALRLLFPSIPHPLTSSTMWRGVTAVAPGHYAAPGGTPDVVRWWVPPTPSLTLAEGADRLRDALVEAVGDSARSRPTISCDLSGGMDSTPVGFLAWQHNPELLAVTMTGLTSEDDDTAIAVAAAARMPRAEHLLMPASDLPLPFEGLFDPLQPHDEPFLGLQGARFTEIARRVRARGSTLHFTGHGGDEVLSAPPNYVHGLARRDPLLALDHVRGHRGLKRWSVSQTWQALRDRQSYRDWLAQGARQVASPLPGARLPPASWNHPLRLPPWLTEAGARLVVDALDRAAVDAEPLADNRSEHLALEQVRASGRIARLIGQLTATQGVRTAAPFLDDRVVEACLSVLPHERSTPWAFKPLLTAALRDVVPAGIVRRSTKNDMSEDVHSGLRAQRSRLAALCDDLLLADLGLVDAEALRLAVLGPPPPGPALPIMVMTFNCETWLRGASAVAMRSAS</sequence>
<comment type="pathway">
    <text evidence="1">Amino-acid biosynthesis; L-asparagine biosynthesis; L-asparagine from L-aspartate (L-Gln route): step 1/1.</text>
</comment>
<keyword evidence="7" id="KW-1185">Reference proteome</keyword>
<reference evidence="7" key="1">
    <citation type="submission" date="2016-10" db="EMBL/GenBank/DDBJ databases">
        <authorList>
            <person name="Varghese N."/>
            <person name="Submissions S."/>
        </authorList>
    </citation>
    <scope>NUCLEOTIDE SEQUENCE [LARGE SCALE GENOMIC DNA]</scope>
    <source>
        <strain evidence="7">CGMCC 4.6609</strain>
    </source>
</reference>
<dbReference type="GO" id="GO:0006529">
    <property type="term" value="P:asparagine biosynthetic process"/>
    <property type="evidence" value="ECO:0007669"/>
    <property type="project" value="UniProtKB-KW"/>
</dbReference>
<organism evidence="6 7">
    <name type="scientific">Lentzea jiangxiensis</name>
    <dbReference type="NCBI Taxonomy" id="641025"/>
    <lineage>
        <taxon>Bacteria</taxon>
        <taxon>Bacillati</taxon>
        <taxon>Actinomycetota</taxon>
        <taxon>Actinomycetes</taxon>
        <taxon>Pseudonocardiales</taxon>
        <taxon>Pseudonocardiaceae</taxon>
        <taxon>Lentzea</taxon>
    </lineage>
</organism>
<proteinExistence type="predicted"/>
<evidence type="ECO:0000313" key="7">
    <source>
        <dbReference type="Proteomes" id="UP000199691"/>
    </source>
</evidence>
<dbReference type="EMBL" id="FNIX01000010">
    <property type="protein sequence ID" value="SDP57070.1"/>
    <property type="molecule type" value="Genomic_DNA"/>
</dbReference>
<dbReference type="PANTHER" id="PTHR43284:SF1">
    <property type="entry name" value="ASPARAGINE SYNTHETASE"/>
    <property type="match status" value="1"/>
</dbReference>
<dbReference type="EC" id="6.3.5.4" evidence="2"/>
<dbReference type="InterPro" id="IPR014729">
    <property type="entry name" value="Rossmann-like_a/b/a_fold"/>
</dbReference>
<evidence type="ECO:0000256" key="4">
    <source>
        <dbReference type="ARBA" id="ARBA00048741"/>
    </source>
</evidence>
<dbReference type="AlphaFoldDB" id="A0A1H0TTJ5"/>